<dbReference type="EMBL" id="JACHYB010000001">
    <property type="protein sequence ID" value="MBB3186099.1"/>
    <property type="molecule type" value="Genomic_DNA"/>
</dbReference>
<proteinExistence type="predicted"/>
<name>A0A7W5DPB5_9PORP</name>
<feature type="domain" description="DUF4935" evidence="1">
    <location>
        <begin position="27"/>
        <end position="204"/>
    </location>
</feature>
<keyword evidence="3" id="KW-1185">Reference proteome</keyword>
<evidence type="ECO:0000313" key="3">
    <source>
        <dbReference type="Proteomes" id="UP000544222"/>
    </source>
</evidence>
<comment type="caution">
    <text evidence="2">The sequence shown here is derived from an EMBL/GenBank/DDBJ whole genome shotgun (WGS) entry which is preliminary data.</text>
</comment>
<organism evidence="2 3">
    <name type="scientific">Microbacter margulisiae</name>
    <dbReference type="NCBI Taxonomy" id="1350067"/>
    <lineage>
        <taxon>Bacteria</taxon>
        <taxon>Pseudomonadati</taxon>
        <taxon>Bacteroidota</taxon>
        <taxon>Bacteroidia</taxon>
        <taxon>Bacteroidales</taxon>
        <taxon>Porphyromonadaceae</taxon>
        <taxon>Microbacter</taxon>
    </lineage>
</organism>
<dbReference type="Pfam" id="PF16289">
    <property type="entry name" value="PIN_12"/>
    <property type="match status" value="1"/>
</dbReference>
<protein>
    <recommendedName>
        <fullName evidence="1">DUF4935 domain-containing protein</fullName>
    </recommendedName>
</protein>
<dbReference type="InterPro" id="IPR032557">
    <property type="entry name" value="DUF4935"/>
</dbReference>
<gene>
    <name evidence="2" type="ORF">FHX64_000262</name>
</gene>
<evidence type="ECO:0000259" key="1">
    <source>
        <dbReference type="Pfam" id="PF16289"/>
    </source>
</evidence>
<dbReference type="RefSeq" id="WP_183412041.1">
    <property type="nucleotide sequence ID" value="NZ_JACHYB010000001.1"/>
</dbReference>
<dbReference type="AlphaFoldDB" id="A0A7W5DPB5"/>
<reference evidence="2 3" key="1">
    <citation type="submission" date="2020-08" db="EMBL/GenBank/DDBJ databases">
        <title>Genomic Encyclopedia of Type Strains, Phase IV (KMG-IV): sequencing the most valuable type-strain genomes for metagenomic binning, comparative biology and taxonomic classification.</title>
        <authorList>
            <person name="Goeker M."/>
        </authorList>
    </citation>
    <scope>NUCLEOTIDE SEQUENCE [LARGE SCALE GENOMIC DNA]</scope>
    <source>
        <strain evidence="2 3">DSM 27471</strain>
    </source>
</reference>
<accession>A0A7W5DPB5</accession>
<sequence>MTQILASTIELIDDFSLTVIGDRKKIIFWDTCALLDIIRFPRDNNSASLASLIKIHKEIVNDRVYSVASEITIKEFNDHESSTITESKEIIKKNSEQYESIMEIVNFFTSSQTGYSHINTVSYNIERYLINIVDEIIQKTVFIQKDEIATVWLDRIVQKKTPLRRKGEYKDAAIWSTCISLADKIDAASELENVIFFSSNVNDYYQAGTTNFSHDILTECTSYNIAFAINFDVVFLNL</sequence>
<evidence type="ECO:0000313" key="2">
    <source>
        <dbReference type="EMBL" id="MBB3186099.1"/>
    </source>
</evidence>
<dbReference type="Proteomes" id="UP000544222">
    <property type="component" value="Unassembled WGS sequence"/>
</dbReference>